<evidence type="ECO:0000256" key="3">
    <source>
        <dbReference type="ARBA" id="ARBA00022723"/>
    </source>
</evidence>
<evidence type="ECO:0000256" key="7">
    <source>
        <dbReference type="NCBIfam" id="TIGR01696"/>
    </source>
</evidence>
<keyword evidence="4 6" id="KW-0464">Manganese</keyword>
<comment type="pathway">
    <text evidence="6">Carbohydrate degradation; 2-deoxy-D-ribose 1-phosphate degradation; D-glyceraldehyde 3-phosphate and acetaldehyde from 2-deoxy-alpha-D-ribose 1-phosphate: step 1/2.</text>
</comment>
<dbReference type="InterPro" id="IPR017850">
    <property type="entry name" value="Alkaline_phosphatase_core_sf"/>
</dbReference>
<dbReference type="EMBL" id="CP147247">
    <property type="protein sequence ID" value="WYJ92375.1"/>
    <property type="molecule type" value="Genomic_DNA"/>
</dbReference>
<reference evidence="10" key="3">
    <citation type="submission" date="2024-03" db="EMBL/GenBank/DDBJ databases">
        <title>The Genome Sequence of Enterococcus sp. DIV0242b.</title>
        <authorList>
            <consortium name="The Broad Institute Genomics Platform"/>
            <consortium name="The Broad Institute Microbial Omics Core"/>
            <consortium name="The Broad Institute Genomic Center for Infectious Diseases"/>
            <person name="Earl A."/>
            <person name="Manson A."/>
            <person name="Gilmore M."/>
            <person name="Schwartman J."/>
            <person name="Shea T."/>
            <person name="Abouelleil A."/>
            <person name="Cao P."/>
            <person name="Chapman S."/>
            <person name="Cusick C."/>
            <person name="Young S."/>
            <person name="Neafsey D."/>
            <person name="Nusbaum C."/>
            <person name="Birren B."/>
        </authorList>
    </citation>
    <scope>NUCLEOTIDE SEQUENCE</scope>
    <source>
        <strain evidence="10">9E7_DIV0242</strain>
    </source>
</reference>
<feature type="binding site" evidence="6">
    <location>
        <position position="338"/>
    </location>
    <ligand>
        <name>Mn(2+)</name>
        <dbReference type="ChEBI" id="CHEBI:29035"/>
        <label>2</label>
    </ligand>
</feature>
<keyword evidence="2 6" id="KW-0963">Cytoplasm</keyword>
<evidence type="ECO:0000256" key="1">
    <source>
        <dbReference type="ARBA" id="ARBA00010373"/>
    </source>
</evidence>
<dbReference type="AlphaFoldDB" id="A0A242K801"/>
<evidence type="ECO:0000313" key="10">
    <source>
        <dbReference type="EMBL" id="WYJ92375.1"/>
    </source>
</evidence>
<evidence type="ECO:0000259" key="8">
    <source>
        <dbReference type="Pfam" id="PF01676"/>
    </source>
</evidence>
<dbReference type="PANTHER" id="PTHR21110:SF0">
    <property type="entry name" value="PHOSPHOPENTOMUTASE"/>
    <property type="match status" value="1"/>
</dbReference>
<reference evidence="9" key="1">
    <citation type="submission" date="2017-05" db="EMBL/GenBank/DDBJ databases">
        <title>The Genome Sequence of Enterococcus sp. 9E7_DIV0242.</title>
        <authorList>
            <consortium name="The Broad Institute Genomics Platform"/>
            <consortium name="The Broad Institute Genomic Center for Infectious Diseases"/>
            <person name="Earl A."/>
            <person name="Manson A."/>
            <person name="Schwartman J."/>
            <person name="Gilmore M."/>
            <person name="Abouelleil A."/>
            <person name="Cao P."/>
            <person name="Chapman S."/>
            <person name="Cusick C."/>
            <person name="Shea T."/>
            <person name="Young S."/>
            <person name="Neafsey D."/>
            <person name="Nusbaum C."/>
            <person name="Birren B."/>
        </authorList>
    </citation>
    <scope>NUCLEOTIDE SEQUENCE [LARGE SCALE GENOMIC DNA]</scope>
    <source>
        <strain evidence="9">9E7_DIV0242</strain>
    </source>
</reference>
<comment type="catalytic activity">
    <reaction evidence="6">
        <text>2-deoxy-alpha-D-ribose 1-phosphate = 2-deoxy-D-ribose 5-phosphate</text>
        <dbReference type="Rhea" id="RHEA:27658"/>
        <dbReference type="ChEBI" id="CHEBI:57259"/>
        <dbReference type="ChEBI" id="CHEBI:62877"/>
        <dbReference type="EC" id="5.4.2.7"/>
    </reaction>
</comment>
<dbReference type="FunFam" id="3.30.70.1250:FF:000001">
    <property type="entry name" value="Phosphopentomutase"/>
    <property type="match status" value="1"/>
</dbReference>
<reference evidence="10" key="2">
    <citation type="submission" date="2017-05" db="EMBL/GenBank/DDBJ databases">
        <authorList>
            <consortium name="The Broad Institute Genomics Platform"/>
            <consortium name="The Broad Institute Genomic Center for Infectious Diseases"/>
            <person name="Earl A."/>
            <person name="Manson A."/>
            <person name="Schwartman J."/>
            <person name="Gilmore M."/>
            <person name="Abouelleil A."/>
            <person name="Cao P."/>
            <person name="Chapman S."/>
            <person name="Cusick C."/>
            <person name="Shea T."/>
            <person name="Young S."/>
            <person name="Neafsey D."/>
            <person name="Nusbaum C."/>
            <person name="Birren B."/>
        </authorList>
    </citation>
    <scope>NUCLEOTIDE SEQUENCE</scope>
    <source>
        <strain evidence="10">9E7_DIV0242</strain>
    </source>
</reference>
<dbReference type="GO" id="GO:0006015">
    <property type="term" value="P:5-phosphoribose 1-diphosphate biosynthetic process"/>
    <property type="evidence" value="ECO:0007669"/>
    <property type="project" value="UniProtKB-UniPathway"/>
</dbReference>
<comment type="similarity">
    <text evidence="1 6">Belongs to the phosphopentomutase family.</text>
</comment>
<dbReference type="PIRSF" id="PIRSF001491">
    <property type="entry name" value="Ppentomutase"/>
    <property type="match status" value="1"/>
</dbReference>
<dbReference type="InterPro" id="IPR006124">
    <property type="entry name" value="Metalloenzyme"/>
</dbReference>
<dbReference type="Pfam" id="PF01676">
    <property type="entry name" value="Metalloenzyme"/>
    <property type="match status" value="1"/>
</dbReference>
<dbReference type="UniPathway" id="UPA00087">
    <property type="reaction ID" value="UER00173"/>
</dbReference>
<dbReference type="EMBL" id="NGMM01000003">
    <property type="protein sequence ID" value="OTP16055.1"/>
    <property type="molecule type" value="Genomic_DNA"/>
</dbReference>
<dbReference type="HAMAP" id="MF_00740">
    <property type="entry name" value="Phosphopentomut"/>
    <property type="match status" value="1"/>
</dbReference>
<organism evidence="9">
    <name type="scientific">Candidatus Enterococcus clewellii</name>
    <dbReference type="NCBI Taxonomy" id="1834193"/>
    <lineage>
        <taxon>Bacteria</taxon>
        <taxon>Bacillati</taxon>
        <taxon>Bacillota</taxon>
        <taxon>Bacilli</taxon>
        <taxon>Lactobacillales</taxon>
        <taxon>Enterococcaceae</taxon>
        <taxon>Enterococcus</taxon>
    </lineage>
</organism>
<dbReference type="SUPFAM" id="SSF143856">
    <property type="entry name" value="DeoB insert domain-like"/>
    <property type="match status" value="1"/>
</dbReference>
<dbReference type="GO" id="GO:0043094">
    <property type="term" value="P:metabolic compound salvage"/>
    <property type="evidence" value="ECO:0007669"/>
    <property type="project" value="UniProtKB-UniRule"/>
</dbReference>
<dbReference type="GO" id="GO:0030145">
    <property type="term" value="F:manganese ion binding"/>
    <property type="evidence" value="ECO:0007669"/>
    <property type="project" value="UniProtKB-UniRule"/>
</dbReference>
<dbReference type="NCBIfam" id="TIGR01696">
    <property type="entry name" value="deoB"/>
    <property type="match status" value="1"/>
</dbReference>
<evidence type="ECO:0000256" key="6">
    <source>
        <dbReference type="HAMAP-Rule" id="MF_00740"/>
    </source>
</evidence>
<feature type="binding site" evidence="6">
    <location>
        <position position="326"/>
    </location>
    <ligand>
        <name>Mn(2+)</name>
        <dbReference type="ChEBI" id="CHEBI:29035"/>
        <label>1</label>
    </ligand>
</feature>
<feature type="binding site" evidence="6">
    <location>
        <position position="285"/>
    </location>
    <ligand>
        <name>Mn(2+)</name>
        <dbReference type="ChEBI" id="CHEBI:29035"/>
        <label>2</label>
    </ligand>
</feature>
<comment type="catalytic activity">
    <reaction evidence="6">
        <text>alpha-D-ribose 1-phosphate = D-ribose 5-phosphate</text>
        <dbReference type="Rhea" id="RHEA:18793"/>
        <dbReference type="ChEBI" id="CHEBI:57720"/>
        <dbReference type="ChEBI" id="CHEBI:78346"/>
        <dbReference type="EC" id="5.4.2.7"/>
    </reaction>
</comment>
<dbReference type="Gene3D" id="3.40.720.10">
    <property type="entry name" value="Alkaline Phosphatase, subunit A"/>
    <property type="match status" value="1"/>
</dbReference>
<dbReference type="EC" id="5.4.2.7" evidence="6 7"/>
<comment type="cofactor">
    <cofactor evidence="6">
        <name>Mn(2+)</name>
        <dbReference type="ChEBI" id="CHEBI:29035"/>
    </cofactor>
    <text evidence="6">Binds 2 manganese ions.</text>
</comment>
<dbReference type="NCBIfam" id="NF003766">
    <property type="entry name" value="PRK05362.1"/>
    <property type="match status" value="1"/>
</dbReference>
<dbReference type="SUPFAM" id="SSF53649">
    <property type="entry name" value="Alkaline phosphatase-like"/>
    <property type="match status" value="1"/>
</dbReference>
<dbReference type="Proteomes" id="UP000195141">
    <property type="component" value="Chromosome"/>
</dbReference>
<dbReference type="InterPro" id="IPR010045">
    <property type="entry name" value="DeoB"/>
</dbReference>
<evidence type="ECO:0000256" key="4">
    <source>
        <dbReference type="ARBA" id="ARBA00023211"/>
    </source>
</evidence>
<sequence>MKFRKICVVVMDSVGIGELPDADQFGDTGSHTLGHITERMPDLHLQNLKALGLGNIAPLANISAAEEPLACYGKMNEISVGKDTMTGHWELMGLEITKPFQVYPNGFPKELLDVFEEKTGRGILGNKPASGTEILEEFGEEQRKTGKWIVYTSADSVFQLAANEEIIPLEELYQACEIIRALTLEPPYMVGRVIARPYIGKTGAYVRTPNRHDYALAPFGRTVLEALADKQVEVTSIGKINDIFSGRGIANSYPTKSNKDGILQTIEQLKNVSSGFIFTNLVDFDSLYGHRRDVEGYGKCLEEFDSYLPDMLSEITSEDLLIITADHGNDPIHPGTDHTREYVPLLAYNPAFVKKEDKNLGIRATYGDLAATIAENFETEMPKIGSSFLKNLFEEETK</sequence>
<evidence type="ECO:0000313" key="11">
    <source>
        <dbReference type="Proteomes" id="UP000195141"/>
    </source>
</evidence>
<gene>
    <name evidence="6" type="primary">deoB</name>
    <name evidence="9" type="ORF">A5888_002269</name>
    <name evidence="10" type="ORF">A5888_004148</name>
</gene>
<dbReference type="InterPro" id="IPR024052">
    <property type="entry name" value="Phosphopentomutase_DeoB_cap_sf"/>
</dbReference>
<accession>A0A242K801</accession>
<dbReference type="GO" id="GO:0008973">
    <property type="term" value="F:phosphopentomutase activity"/>
    <property type="evidence" value="ECO:0007669"/>
    <property type="project" value="UniProtKB-UniRule"/>
</dbReference>
<feature type="binding site" evidence="6">
    <location>
        <position position="290"/>
    </location>
    <ligand>
        <name>Mn(2+)</name>
        <dbReference type="ChEBI" id="CHEBI:29035"/>
        <label>2</label>
    </ligand>
</feature>
<dbReference type="GO" id="GO:0000287">
    <property type="term" value="F:magnesium ion binding"/>
    <property type="evidence" value="ECO:0007669"/>
    <property type="project" value="UniProtKB-UniRule"/>
</dbReference>
<dbReference type="CDD" id="cd16009">
    <property type="entry name" value="PPM"/>
    <property type="match status" value="1"/>
</dbReference>
<evidence type="ECO:0000313" key="9">
    <source>
        <dbReference type="EMBL" id="OTP16055.1"/>
    </source>
</evidence>
<proteinExistence type="inferred from homology"/>
<keyword evidence="11" id="KW-1185">Reference proteome</keyword>
<dbReference type="GO" id="GO:0005829">
    <property type="term" value="C:cytosol"/>
    <property type="evidence" value="ECO:0007669"/>
    <property type="project" value="TreeGrafter"/>
</dbReference>
<dbReference type="GO" id="GO:0009117">
    <property type="term" value="P:nucleotide metabolic process"/>
    <property type="evidence" value="ECO:0007669"/>
    <property type="project" value="UniProtKB-UniRule"/>
</dbReference>
<dbReference type="PANTHER" id="PTHR21110">
    <property type="entry name" value="PHOSPHOPENTOMUTASE"/>
    <property type="match status" value="1"/>
</dbReference>
<evidence type="ECO:0000256" key="5">
    <source>
        <dbReference type="ARBA" id="ARBA00023235"/>
    </source>
</evidence>
<keyword evidence="3 6" id="KW-0479">Metal-binding</keyword>
<feature type="domain" description="Metalloenzyme" evidence="8">
    <location>
        <begin position="5"/>
        <end position="380"/>
    </location>
</feature>
<comment type="function">
    <text evidence="6">Isomerase that catalyzes the conversion of deoxy-ribose 1-phosphate (dRib-1-P) and ribose 1-phosphate (Rib-1-P) to deoxy-ribose 5-phosphate (dRib-5-P) and ribose 5-phosphate (Rib-5-P), respectively.</text>
</comment>
<feature type="binding site" evidence="6">
    <location>
        <position position="327"/>
    </location>
    <ligand>
        <name>Mn(2+)</name>
        <dbReference type="ChEBI" id="CHEBI:29035"/>
        <label>1</label>
    </ligand>
</feature>
<evidence type="ECO:0000256" key="2">
    <source>
        <dbReference type="ARBA" id="ARBA00022490"/>
    </source>
</evidence>
<feature type="binding site" evidence="6">
    <location>
        <position position="12"/>
    </location>
    <ligand>
        <name>Mn(2+)</name>
        <dbReference type="ChEBI" id="CHEBI:29035"/>
        <label>1</label>
    </ligand>
</feature>
<name>A0A242K801_9ENTE</name>
<keyword evidence="5 6" id="KW-0413">Isomerase</keyword>
<dbReference type="Gene3D" id="3.30.70.1250">
    <property type="entry name" value="Phosphopentomutase"/>
    <property type="match status" value="1"/>
</dbReference>
<dbReference type="OrthoDB" id="9769930at2"/>
<dbReference type="RefSeq" id="WP_086349320.1">
    <property type="nucleotide sequence ID" value="NZ_CP147247.1"/>
</dbReference>
<dbReference type="GO" id="GO:0006018">
    <property type="term" value="P:2-deoxyribose 1-phosphate catabolic process"/>
    <property type="evidence" value="ECO:0007669"/>
    <property type="project" value="UniProtKB-UniRule"/>
</dbReference>
<comment type="subcellular location">
    <subcellularLocation>
        <location evidence="6">Cytoplasm</location>
    </subcellularLocation>
</comment>
<protein>
    <recommendedName>
        <fullName evidence="6 7">Phosphopentomutase</fullName>
        <ecNumber evidence="6 7">5.4.2.7</ecNumber>
    </recommendedName>
    <alternativeName>
        <fullName evidence="6">Phosphodeoxyribomutase</fullName>
    </alternativeName>
</protein>